<dbReference type="Proteomes" id="UP000663881">
    <property type="component" value="Unassembled WGS sequence"/>
</dbReference>
<dbReference type="AlphaFoldDB" id="A0A820H6H4"/>
<evidence type="ECO:0000313" key="1">
    <source>
        <dbReference type="EMBL" id="CAF4291091.1"/>
    </source>
</evidence>
<gene>
    <name evidence="1" type="ORF">OKA104_LOCUS45698</name>
</gene>
<protein>
    <submittedName>
        <fullName evidence="1">Uncharacterized protein</fullName>
    </submittedName>
</protein>
<reference evidence="1" key="1">
    <citation type="submission" date="2021-02" db="EMBL/GenBank/DDBJ databases">
        <authorList>
            <person name="Nowell W R."/>
        </authorList>
    </citation>
    <scope>NUCLEOTIDE SEQUENCE</scope>
</reference>
<name>A0A820H6H4_9BILA</name>
<accession>A0A820H6H4</accession>
<dbReference type="EMBL" id="CAJOAY010015576">
    <property type="protein sequence ID" value="CAF4291091.1"/>
    <property type="molecule type" value="Genomic_DNA"/>
</dbReference>
<evidence type="ECO:0000313" key="2">
    <source>
        <dbReference type="Proteomes" id="UP000663881"/>
    </source>
</evidence>
<comment type="caution">
    <text evidence="1">The sequence shown here is derived from an EMBL/GenBank/DDBJ whole genome shotgun (WGS) entry which is preliminary data.</text>
</comment>
<sequence length="148" mass="16991">MNQLNLKITRPYKNVCAMDSREVEVHGIILGLQLKLAAYPKITFQMDILVIDVPDAWGMLLSRKWGATLGGSIQMDLSYATIPFSENAFVKLHREKERKFHVEDPNEPMNEFIRQMGELGNYTICSKTSKDNFEDQKIEQTCKSGFDE</sequence>
<feature type="non-terminal residue" evidence="1">
    <location>
        <position position="148"/>
    </location>
</feature>
<proteinExistence type="predicted"/>
<organism evidence="1 2">
    <name type="scientific">Adineta steineri</name>
    <dbReference type="NCBI Taxonomy" id="433720"/>
    <lineage>
        <taxon>Eukaryota</taxon>
        <taxon>Metazoa</taxon>
        <taxon>Spiralia</taxon>
        <taxon>Gnathifera</taxon>
        <taxon>Rotifera</taxon>
        <taxon>Eurotatoria</taxon>
        <taxon>Bdelloidea</taxon>
        <taxon>Adinetida</taxon>
        <taxon>Adinetidae</taxon>
        <taxon>Adineta</taxon>
    </lineage>
</organism>